<dbReference type="PANTHER" id="PTHR30244">
    <property type="entry name" value="TRANSAMINASE"/>
    <property type="match status" value="1"/>
</dbReference>
<dbReference type="Proteomes" id="UP000683557">
    <property type="component" value="Chromosome"/>
</dbReference>
<dbReference type="GO" id="GO:0008483">
    <property type="term" value="F:transaminase activity"/>
    <property type="evidence" value="ECO:0007669"/>
    <property type="project" value="UniProtKB-KW"/>
</dbReference>
<evidence type="ECO:0000256" key="2">
    <source>
        <dbReference type="RuleBase" id="RU004508"/>
    </source>
</evidence>
<proteinExistence type="inferred from homology"/>
<gene>
    <name evidence="3" type="ORF">KP004_00160</name>
</gene>
<accession>A0ABX8J950</accession>
<dbReference type="InterPro" id="IPR000653">
    <property type="entry name" value="DegT/StrS_aminotransferase"/>
</dbReference>
<dbReference type="PIRSF" id="PIRSF000390">
    <property type="entry name" value="PLP_StrS"/>
    <property type="match status" value="1"/>
</dbReference>
<evidence type="ECO:0000313" key="3">
    <source>
        <dbReference type="EMBL" id="QWV93641.1"/>
    </source>
</evidence>
<dbReference type="EMBL" id="CP076723">
    <property type="protein sequence ID" value="QWV93641.1"/>
    <property type="molecule type" value="Genomic_DNA"/>
</dbReference>
<dbReference type="CDD" id="cd00616">
    <property type="entry name" value="AHBA_syn"/>
    <property type="match status" value="1"/>
</dbReference>
<keyword evidence="3" id="KW-0032">Aminotransferase</keyword>
<organism evidence="3 4">
    <name type="scientific">Geomonas oryzisoli</name>
    <dbReference type="NCBI Taxonomy" id="2847992"/>
    <lineage>
        <taxon>Bacteria</taxon>
        <taxon>Pseudomonadati</taxon>
        <taxon>Thermodesulfobacteriota</taxon>
        <taxon>Desulfuromonadia</taxon>
        <taxon>Geobacterales</taxon>
        <taxon>Geobacteraceae</taxon>
        <taxon>Geomonas</taxon>
    </lineage>
</organism>
<dbReference type="PANTHER" id="PTHR30244:SF34">
    <property type="entry name" value="DTDP-4-AMINO-4,6-DIDEOXYGALACTOSE TRANSAMINASE"/>
    <property type="match status" value="1"/>
</dbReference>
<comment type="similarity">
    <text evidence="1 2">Belongs to the DegT/DnrJ/EryC1 family.</text>
</comment>
<name>A0ABX8J950_9BACT</name>
<dbReference type="Pfam" id="PF01041">
    <property type="entry name" value="DegT_DnrJ_EryC1"/>
    <property type="match status" value="1"/>
</dbReference>
<reference evidence="3 4" key="1">
    <citation type="submission" date="2021-06" db="EMBL/GenBank/DDBJ databases">
        <title>Gemonas diversity in paddy soil.</title>
        <authorList>
            <person name="Liu G."/>
        </authorList>
    </citation>
    <scope>NUCLEOTIDE SEQUENCE [LARGE SCALE GENOMIC DNA]</scope>
    <source>
        <strain evidence="3 4">RG10</strain>
    </source>
</reference>
<keyword evidence="4" id="KW-1185">Reference proteome</keyword>
<evidence type="ECO:0000256" key="1">
    <source>
        <dbReference type="ARBA" id="ARBA00037999"/>
    </source>
</evidence>
<keyword evidence="2" id="KW-0663">Pyridoxal phosphate</keyword>
<evidence type="ECO:0000313" key="4">
    <source>
        <dbReference type="Proteomes" id="UP000683557"/>
    </source>
</evidence>
<dbReference type="RefSeq" id="WP_216800397.1">
    <property type="nucleotide sequence ID" value="NZ_CP076723.1"/>
</dbReference>
<protein>
    <submittedName>
        <fullName evidence="3">DegT/DnrJ/EryC1/StrS family aminotransferase</fullName>
    </submittedName>
</protein>
<keyword evidence="3" id="KW-0808">Transferase</keyword>
<sequence>MKQLFMAGPWITEHEIEVVTDAMRNGWYENAYHYVETFQKEFAAYHGRKYGIMTPNCTTAIHLLLTGLGIADGDEVIVPECTWIATAAPIRYLRATPVFCDIEPENWCLDPESVRKSITPKTKAIIAVDLYGNMPLMDELRAIAEEHGIPLVEDAAEALGSVYKGTRAGKFGVGSVFSFHRTKTITTGEGGMLLLDDDKLYERCMFLRDHGRAPGIAYFNTEVTYKYMPFNLQAALGYAQFQRIEELVGKKRELLAAYRDRLKDIDDLQFNNEPDYVINGAWTTALVFGKSHGITKAEVMRGIEERGMPSRPFFYPLSSLPAFPGAKERYQSLNRTAYDISERGINLSCAMNLTDDQIDAQCNAVREILGR</sequence>